<dbReference type="InterPro" id="IPR046342">
    <property type="entry name" value="CBS_dom_sf"/>
</dbReference>
<evidence type="ECO:0000256" key="6">
    <source>
        <dbReference type="ARBA" id="ARBA00023136"/>
    </source>
</evidence>
<feature type="transmembrane region" description="Helical" evidence="9">
    <location>
        <begin position="83"/>
        <end position="106"/>
    </location>
</feature>
<feature type="domain" description="CNNM transmembrane" evidence="11">
    <location>
        <begin position="1"/>
        <end position="178"/>
    </location>
</feature>
<keyword evidence="6 8" id="KW-0472">Membrane</keyword>
<gene>
    <name evidence="12" type="ORF">DDZ18_10410</name>
</gene>
<evidence type="ECO:0000256" key="7">
    <source>
        <dbReference type="PROSITE-ProRule" id="PRU00703"/>
    </source>
</evidence>
<feature type="transmembrane region" description="Helical" evidence="9">
    <location>
        <begin position="126"/>
        <end position="144"/>
    </location>
</feature>
<dbReference type="Gene3D" id="3.10.580.10">
    <property type="entry name" value="CBS-domain"/>
    <property type="match status" value="1"/>
</dbReference>
<dbReference type="RefSeq" id="WP_109253326.1">
    <property type="nucleotide sequence ID" value="NZ_QEXV01000004.1"/>
</dbReference>
<dbReference type="PANTHER" id="PTHR22777">
    <property type="entry name" value="HEMOLYSIN-RELATED"/>
    <property type="match status" value="1"/>
</dbReference>
<evidence type="ECO:0000259" key="10">
    <source>
        <dbReference type="PROSITE" id="PS51371"/>
    </source>
</evidence>
<reference evidence="13" key="1">
    <citation type="submission" date="2018-05" db="EMBL/GenBank/DDBJ databases">
        <authorList>
            <person name="Liu B.-T."/>
        </authorList>
    </citation>
    <scope>NUCLEOTIDE SEQUENCE [LARGE SCALE GENOMIC DNA]</scope>
    <source>
        <strain evidence="13">WD6-1</strain>
    </source>
</reference>
<accession>A0A2U2BSW9</accession>
<evidence type="ECO:0000256" key="9">
    <source>
        <dbReference type="SAM" id="Phobius"/>
    </source>
</evidence>
<dbReference type="AlphaFoldDB" id="A0A2U2BSW9"/>
<feature type="domain" description="CBS" evidence="10">
    <location>
        <begin position="262"/>
        <end position="320"/>
    </location>
</feature>
<name>A0A2U2BSW9_9PROT</name>
<evidence type="ECO:0000256" key="2">
    <source>
        <dbReference type="ARBA" id="ARBA00022692"/>
    </source>
</evidence>
<dbReference type="OrthoDB" id="9797674at2"/>
<organism evidence="12 13">
    <name type="scientific">Marinicauda salina</name>
    <dbReference type="NCBI Taxonomy" id="2135793"/>
    <lineage>
        <taxon>Bacteria</taxon>
        <taxon>Pseudomonadati</taxon>
        <taxon>Pseudomonadota</taxon>
        <taxon>Alphaproteobacteria</taxon>
        <taxon>Maricaulales</taxon>
        <taxon>Maricaulaceae</taxon>
        <taxon>Marinicauda</taxon>
    </lineage>
</organism>
<dbReference type="Proteomes" id="UP000245168">
    <property type="component" value="Unassembled WGS sequence"/>
</dbReference>
<dbReference type="Pfam" id="PF01595">
    <property type="entry name" value="CNNM"/>
    <property type="match status" value="1"/>
</dbReference>
<dbReference type="EMBL" id="QEXV01000004">
    <property type="protein sequence ID" value="PWE17102.1"/>
    <property type="molecule type" value="Genomic_DNA"/>
</dbReference>
<keyword evidence="5 7" id="KW-0129">CBS domain</keyword>
<keyword evidence="3" id="KW-0677">Repeat</keyword>
<comment type="caution">
    <text evidence="12">The sequence shown here is derived from an EMBL/GenBank/DDBJ whole genome shotgun (WGS) entry which is preliminary data.</text>
</comment>
<dbReference type="Pfam" id="PF00571">
    <property type="entry name" value="CBS"/>
    <property type="match status" value="1"/>
</dbReference>
<comment type="subcellular location">
    <subcellularLocation>
        <location evidence="1">Membrane</location>
        <topology evidence="1">Multi-pass membrane protein</topology>
    </subcellularLocation>
</comment>
<dbReference type="PANTHER" id="PTHR22777:SF4">
    <property type="entry name" value="UPF0053 PROTEIN SLL1254"/>
    <property type="match status" value="1"/>
</dbReference>
<evidence type="ECO:0000259" key="11">
    <source>
        <dbReference type="PROSITE" id="PS51846"/>
    </source>
</evidence>
<dbReference type="InterPro" id="IPR044751">
    <property type="entry name" value="Ion_transp-like_CBS"/>
</dbReference>
<keyword evidence="13" id="KW-1185">Reference proteome</keyword>
<evidence type="ECO:0000256" key="4">
    <source>
        <dbReference type="ARBA" id="ARBA00022989"/>
    </source>
</evidence>
<dbReference type="PROSITE" id="PS51371">
    <property type="entry name" value="CBS"/>
    <property type="match status" value="2"/>
</dbReference>
<dbReference type="SUPFAM" id="SSF54631">
    <property type="entry name" value="CBS-domain pair"/>
    <property type="match status" value="1"/>
</dbReference>
<dbReference type="InterPro" id="IPR000644">
    <property type="entry name" value="CBS_dom"/>
</dbReference>
<keyword evidence="4 8" id="KW-1133">Transmembrane helix</keyword>
<evidence type="ECO:0000313" key="12">
    <source>
        <dbReference type="EMBL" id="PWE17102.1"/>
    </source>
</evidence>
<feature type="domain" description="CBS" evidence="10">
    <location>
        <begin position="197"/>
        <end position="257"/>
    </location>
</feature>
<dbReference type="PROSITE" id="PS51846">
    <property type="entry name" value="CNNM"/>
    <property type="match status" value="1"/>
</dbReference>
<evidence type="ECO:0000256" key="8">
    <source>
        <dbReference type="PROSITE-ProRule" id="PRU01193"/>
    </source>
</evidence>
<protein>
    <submittedName>
        <fullName evidence="12">Hemolysin</fullName>
    </submittedName>
</protein>
<keyword evidence="2 8" id="KW-0812">Transmembrane</keyword>
<sequence>MTLLVFYVALAIGFSFLCSILEAVLLSVTPSHVAALEEHDSATARLIRKLKSDVDRPLAAILSLNTVAHTVGATAAGAQAARLFGDAGVGVFSAVLTLMILVASEIIPKTLGATYWKLLTPFTARVLPPLIWSMWPLVWLARGLTRLISSGRRDGVSREEIAAMARIGHQQGVIEKNQSTVVANLLRFDSLSAHDIMTPRTVVEAYDEAVSVRQAAAQIAQVPFSRLLVYQDDIDTVTGFVLKTDILAAALEDRLDVPLKQLRRDIAHVDEQTTLQSLFETLLRGNRHIAVVADEFGGTAGVVTIEDLVETLLGLEITDEVDSIEDLQALARDQWRKRAARMAAPSGASGEGRGEAE</sequence>
<evidence type="ECO:0000256" key="1">
    <source>
        <dbReference type="ARBA" id="ARBA00004141"/>
    </source>
</evidence>
<proteinExistence type="predicted"/>
<dbReference type="GO" id="GO:0005886">
    <property type="term" value="C:plasma membrane"/>
    <property type="evidence" value="ECO:0007669"/>
    <property type="project" value="TreeGrafter"/>
</dbReference>
<evidence type="ECO:0000256" key="3">
    <source>
        <dbReference type="ARBA" id="ARBA00022737"/>
    </source>
</evidence>
<dbReference type="InterPro" id="IPR002550">
    <property type="entry name" value="CNNM"/>
</dbReference>
<evidence type="ECO:0000256" key="5">
    <source>
        <dbReference type="ARBA" id="ARBA00023122"/>
    </source>
</evidence>
<evidence type="ECO:0000313" key="13">
    <source>
        <dbReference type="Proteomes" id="UP000245168"/>
    </source>
</evidence>
<dbReference type="CDD" id="cd04590">
    <property type="entry name" value="CBS_pair_CorC_HlyC_assoc"/>
    <property type="match status" value="1"/>
</dbReference>